<reference evidence="1 2" key="1">
    <citation type="journal article" date="2014" name="BMC Genomics">
        <title>Genome and secretome analysis of the hemibiotrophic fungal pathogen, Moniliophthora roreri, which causes frosty pod rot disease of cacao: mechanisms of the biotrophic and necrotrophic phases.</title>
        <authorList>
            <person name="Meinhardt L.W."/>
            <person name="Costa G.G.L."/>
            <person name="Thomazella D.P.T."/>
            <person name="Teixeira P.J.P.L."/>
            <person name="Carazzolle M.F."/>
            <person name="Schuster S.C."/>
            <person name="Carlson J.E."/>
            <person name="Guiltinan M.J."/>
            <person name="Mieczkowski P."/>
            <person name="Farmer A."/>
            <person name="Ramaraj T."/>
            <person name="Crozier J."/>
            <person name="Davis R.E."/>
            <person name="Shao J."/>
            <person name="Melnick R.L."/>
            <person name="Pereira G.A.G."/>
            <person name="Bailey B.A."/>
        </authorList>
    </citation>
    <scope>NUCLEOTIDE SEQUENCE [LARGE SCALE GENOMIC DNA]</scope>
    <source>
        <strain evidence="1 2">MCA 2997</strain>
    </source>
</reference>
<dbReference type="KEGG" id="mrr:Moror_8174"/>
<dbReference type="EMBL" id="AWSO01000141">
    <property type="protein sequence ID" value="ESK94364.1"/>
    <property type="molecule type" value="Genomic_DNA"/>
</dbReference>
<evidence type="ECO:0000313" key="1">
    <source>
        <dbReference type="EMBL" id="ESK94364.1"/>
    </source>
</evidence>
<keyword evidence="2" id="KW-1185">Reference proteome</keyword>
<sequence>MGAGLCTDQADADPAVNPPAEYSDVGPACAPMLDGIDIGWISVPKVCEAVYVVDCFLEDGIWGVALRRDDARRLARPTRICKRKAC</sequence>
<name>V2YRS0_MONRO</name>
<comment type="caution">
    <text evidence="1">The sequence shown here is derived from an EMBL/GenBank/DDBJ whole genome shotgun (WGS) entry which is preliminary data.</text>
</comment>
<protein>
    <submittedName>
        <fullName evidence="1">Uncharacterized protein</fullName>
    </submittedName>
</protein>
<organism evidence="1 2">
    <name type="scientific">Moniliophthora roreri (strain MCA 2997)</name>
    <name type="common">Cocoa frosty pod rot fungus</name>
    <name type="synonym">Crinipellis roreri</name>
    <dbReference type="NCBI Taxonomy" id="1381753"/>
    <lineage>
        <taxon>Eukaryota</taxon>
        <taxon>Fungi</taxon>
        <taxon>Dikarya</taxon>
        <taxon>Basidiomycota</taxon>
        <taxon>Agaricomycotina</taxon>
        <taxon>Agaricomycetes</taxon>
        <taxon>Agaricomycetidae</taxon>
        <taxon>Agaricales</taxon>
        <taxon>Marasmiineae</taxon>
        <taxon>Marasmiaceae</taxon>
        <taxon>Moniliophthora</taxon>
    </lineage>
</organism>
<gene>
    <name evidence="1" type="ORF">Moror_8174</name>
</gene>
<accession>V2YRS0</accession>
<dbReference type="AlphaFoldDB" id="V2YRS0"/>
<evidence type="ECO:0000313" key="2">
    <source>
        <dbReference type="Proteomes" id="UP000017559"/>
    </source>
</evidence>
<dbReference type="Proteomes" id="UP000017559">
    <property type="component" value="Unassembled WGS sequence"/>
</dbReference>
<dbReference type="HOGENOM" id="CLU_2498366_0_0_1"/>
<proteinExistence type="predicted"/>